<keyword evidence="1" id="KW-0812">Transmembrane</keyword>
<feature type="transmembrane region" description="Helical" evidence="1">
    <location>
        <begin position="223"/>
        <end position="245"/>
    </location>
</feature>
<dbReference type="STRING" id="486041.B0CRC7"/>
<dbReference type="EMBL" id="DS547091">
    <property type="protein sequence ID" value="EDR15180.1"/>
    <property type="molecule type" value="Genomic_DNA"/>
</dbReference>
<evidence type="ECO:0000313" key="2">
    <source>
        <dbReference type="EMBL" id="EDR15180.1"/>
    </source>
</evidence>
<feature type="transmembrane region" description="Helical" evidence="1">
    <location>
        <begin position="179"/>
        <end position="202"/>
    </location>
</feature>
<dbReference type="OrthoDB" id="3046318at2759"/>
<gene>
    <name evidence="2" type="ORF">LACBIDRAFT_301109</name>
</gene>
<dbReference type="Proteomes" id="UP000001194">
    <property type="component" value="Unassembled WGS sequence"/>
</dbReference>
<name>B0CRC7_LACBS</name>
<dbReference type="GeneID" id="6069097"/>
<evidence type="ECO:0000256" key="1">
    <source>
        <dbReference type="SAM" id="Phobius"/>
    </source>
</evidence>
<keyword evidence="3" id="KW-1185">Reference proteome</keyword>
<feature type="transmembrane region" description="Helical" evidence="1">
    <location>
        <begin position="130"/>
        <end position="151"/>
    </location>
</feature>
<dbReference type="HOGENOM" id="CLU_065186_2_0_1"/>
<proteinExistence type="predicted"/>
<dbReference type="KEGG" id="lbc:LACBIDRAFT_301109"/>
<feature type="transmembrane region" description="Helical" evidence="1">
    <location>
        <begin position="20"/>
        <end position="40"/>
    </location>
</feature>
<evidence type="ECO:0000313" key="3">
    <source>
        <dbReference type="Proteomes" id="UP000001194"/>
    </source>
</evidence>
<organism evidence="3">
    <name type="scientific">Laccaria bicolor (strain S238N-H82 / ATCC MYA-4686)</name>
    <name type="common">Bicoloured deceiver</name>
    <name type="synonym">Laccaria laccata var. bicolor</name>
    <dbReference type="NCBI Taxonomy" id="486041"/>
    <lineage>
        <taxon>Eukaryota</taxon>
        <taxon>Fungi</taxon>
        <taxon>Dikarya</taxon>
        <taxon>Basidiomycota</taxon>
        <taxon>Agaricomycotina</taxon>
        <taxon>Agaricomycetes</taxon>
        <taxon>Agaricomycetidae</taxon>
        <taxon>Agaricales</taxon>
        <taxon>Agaricineae</taxon>
        <taxon>Hydnangiaceae</taxon>
        <taxon>Laccaria</taxon>
    </lineage>
</organism>
<keyword evidence="1" id="KW-0472">Membrane</keyword>
<keyword evidence="1" id="KW-1133">Transmembrane helix</keyword>
<reference evidence="2 3" key="1">
    <citation type="journal article" date="2008" name="Nature">
        <title>The genome of Laccaria bicolor provides insights into mycorrhizal symbiosis.</title>
        <authorList>
            <person name="Martin F."/>
            <person name="Aerts A."/>
            <person name="Ahren D."/>
            <person name="Brun A."/>
            <person name="Danchin E.G.J."/>
            <person name="Duchaussoy F."/>
            <person name="Gibon J."/>
            <person name="Kohler A."/>
            <person name="Lindquist E."/>
            <person name="Pereda V."/>
            <person name="Salamov A."/>
            <person name="Shapiro H.J."/>
            <person name="Wuyts J."/>
            <person name="Blaudez D."/>
            <person name="Buee M."/>
            <person name="Brokstein P."/>
            <person name="Canbaeck B."/>
            <person name="Cohen D."/>
            <person name="Courty P.E."/>
            <person name="Coutinho P.M."/>
            <person name="Delaruelle C."/>
            <person name="Detter J.C."/>
            <person name="Deveau A."/>
            <person name="DiFazio S."/>
            <person name="Duplessis S."/>
            <person name="Fraissinet-Tachet L."/>
            <person name="Lucic E."/>
            <person name="Frey-Klett P."/>
            <person name="Fourrey C."/>
            <person name="Feussner I."/>
            <person name="Gay G."/>
            <person name="Grimwood J."/>
            <person name="Hoegger P.J."/>
            <person name="Jain P."/>
            <person name="Kilaru S."/>
            <person name="Labbe J."/>
            <person name="Lin Y.C."/>
            <person name="Legue V."/>
            <person name="Le Tacon F."/>
            <person name="Marmeisse R."/>
            <person name="Melayah D."/>
            <person name="Montanini B."/>
            <person name="Muratet M."/>
            <person name="Nehls U."/>
            <person name="Niculita-Hirzel H."/>
            <person name="Oudot-Le Secq M.P."/>
            <person name="Peter M."/>
            <person name="Quesneville H."/>
            <person name="Rajashekar B."/>
            <person name="Reich M."/>
            <person name="Rouhier N."/>
            <person name="Schmutz J."/>
            <person name="Yin T."/>
            <person name="Chalot M."/>
            <person name="Henrissat B."/>
            <person name="Kuees U."/>
            <person name="Lucas S."/>
            <person name="Van de Peer Y."/>
            <person name="Podila G.K."/>
            <person name="Polle A."/>
            <person name="Pukkila P.J."/>
            <person name="Richardson P.M."/>
            <person name="Rouze P."/>
            <person name="Sanders I.R."/>
            <person name="Stajich J.E."/>
            <person name="Tunlid A."/>
            <person name="Tuskan G."/>
            <person name="Grigoriev I.V."/>
        </authorList>
    </citation>
    <scope>NUCLEOTIDE SEQUENCE [LARGE SCALE GENOMIC DNA]</scope>
    <source>
        <strain evidence="3">S238N-H82 / ATCC MYA-4686</strain>
    </source>
</reference>
<feature type="transmembrane region" description="Helical" evidence="1">
    <location>
        <begin position="251"/>
        <end position="270"/>
    </location>
</feature>
<dbReference type="InParanoid" id="B0CRC7"/>
<protein>
    <submittedName>
        <fullName evidence="2">Predicted protein</fullName>
    </submittedName>
</protein>
<accession>B0CRC7</accession>
<dbReference type="RefSeq" id="XP_001873388.1">
    <property type="nucleotide sequence ID" value="XM_001873353.1"/>
</dbReference>
<feature type="transmembrane region" description="Helical" evidence="1">
    <location>
        <begin position="92"/>
        <end position="110"/>
    </location>
</feature>
<feature type="transmembrane region" description="Helical" evidence="1">
    <location>
        <begin position="52"/>
        <end position="72"/>
    </location>
</feature>
<dbReference type="AlphaFoldDB" id="B0CRC7"/>
<sequence>MQVDAGADAGIPNFKHLVPTYLALHIIGGLVCLPALIATFIFSNKVTCHPTLINFCCTWVIYSISYCILLFGGKAEDPPGTLCYVQSAMSHGSSPMVAVSTLILVVQTWLTFREPTQSFGGQRWSQTTKLAFTIATPYIVFILFTVLTSVLQARDPQTVRAPTGLYCSIYGTFFGRWGVQAFCTVSLVLIVAFEAAIGVRYIRMRKQMSSVFPLANRTTSLALVVRVALFNVYSVITLGVGILLLANNFSAWPVMIQAALPLAAVVVFGTQKVV</sequence>